<dbReference type="Proteomes" id="UP000553980">
    <property type="component" value="Unassembled WGS sequence"/>
</dbReference>
<dbReference type="PANTHER" id="PTHR45947:SF3">
    <property type="entry name" value="SULFOQUINOVOSYL TRANSFERASE SQD2"/>
    <property type="match status" value="1"/>
</dbReference>
<evidence type="ECO:0000313" key="2">
    <source>
        <dbReference type="Proteomes" id="UP000553980"/>
    </source>
</evidence>
<dbReference type="EMBL" id="JACIEX010000001">
    <property type="protein sequence ID" value="MBB4091646.1"/>
    <property type="molecule type" value="Genomic_DNA"/>
</dbReference>
<dbReference type="PANTHER" id="PTHR45947">
    <property type="entry name" value="SULFOQUINOVOSYL TRANSFERASE SQD2"/>
    <property type="match status" value="1"/>
</dbReference>
<name>A0AB34YPL4_9HYPH</name>
<dbReference type="InterPro" id="IPR050194">
    <property type="entry name" value="Glycosyltransferase_grp1"/>
</dbReference>
<dbReference type="CDD" id="cd03801">
    <property type="entry name" value="GT4_PimA-like"/>
    <property type="match status" value="1"/>
</dbReference>
<dbReference type="GO" id="GO:0016757">
    <property type="term" value="F:glycosyltransferase activity"/>
    <property type="evidence" value="ECO:0007669"/>
    <property type="project" value="TreeGrafter"/>
</dbReference>
<dbReference type="Pfam" id="PF13692">
    <property type="entry name" value="Glyco_trans_1_4"/>
    <property type="match status" value="1"/>
</dbReference>
<proteinExistence type="predicted"/>
<gene>
    <name evidence="1" type="ORF">GGQ79_000119</name>
</gene>
<comment type="caution">
    <text evidence="1">The sequence shown here is derived from an EMBL/GenBank/DDBJ whole genome shotgun (WGS) entry which is preliminary data.</text>
</comment>
<evidence type="ECO:0000313" key="1">
    <source>
        <dbReference type="EMBL" id="MBB4091646.1"/>
    </source>
</evidence>
<sequence length="421" mass="46699">MKRPCGNKVLAMKCAYFVRPHIGGTYSVFTRLRSSLGQSGIELRWLAAGAAGDTISVPTGQGLEDALRKGDAIDRMGVLDEETRARHMISFLRENRFDAVFVNVLSNRFETNLVRYLPADILRVMIVHNITPGTYAAARAIRDHVHATVGVSKRCRDDLVRQHGFDAARTLVIPHGLNRDIHLSRNVARQDERSPLRLLYLGRMEDNSKGIFWLPNILHGLDCNYHLTVAGNGPDLEALRHRLAPFGDKVSFTGWVAPSDVPWLVSQHDVMVMPSRFEGFGLTLIEAMSQGCPAVVSKIAGVTDTIVTDGEDGLLFPVGDFRQAARHINRLAHDRELLAGMAGAAQRKVETAFDNDIAGRAYAGLLEHLAEDRPVIAAPLALSQWAMPNALHSSLRSRLPKPVKNWLRQVRERLHTKWSAA</sequence>
<keyword evidence="2" id="KW-1185">Reference proteome</keyword>
<accession>A0AB34YPL4</accession>
<dbReference type="AlphaFoldDB" id="A0AB34YPL4"/>
<reference evidence="1 2" key="1">
    <citation type="submission" date="2020-08" db="EMBL/GenBank/DDBJ databases">
        <title>Genomic Encyclopedia of Type Strains, Phase IV (KMG-IV): sequencing the most valuable type-strain genomes for metagenomic binning, comparative biology and taxonomic classification.</title>
        <authorList>
            <person name="Goeker M."/>
        </authorList>
    </citation>
    <scope>NUCLEOTIDE SEQUENCE [LARGE SCALE GENOMIC DNA]</scope>
    <source>
        <strain evidence="1 2">DSM 23868</strain>
    </source>
</reference>
<protein>
    <submittedName>
        <fullName evidence="1">Glycosyltransferase involved in cell wall biosynthesis</fullName>
    </submittedName>
</protein>
<dbReference type="Gene3D" id="3.40.50.2000">
    <property type="entry name" value="Glycogen Phosphorylase B"/>
    <property type="match status" value="2"/>
</dbReference>
<dbReference type="SUPFAM" id="SSF53756">
    <property type="entry name" value="UDP-Glycosyltransferase/glycogen phosphorylase"/>
    <property type="match status" value="1"/>
</dbReference>
<organism evidence="1 2">
    <name type="scientific">Brucella pecoris</name>
    <dbReference type="NCBI Taxonomy" id="867683"/>
    <lineage>
        <taxon>Bacteria</taxon>
        <taxon>Pseudomonadati</taxon>
        <taxon>Pseudomonadota</taxon>
        <taxon>Alphaproteobacteria</taxon>
        <taxon>Hyphomicrobiales</taxon>
        <taxon>Brucellaceae</taxon>
        <taxon>Brucella/Ochrobactrum group</taxon>
        <taxon>Brucella</taxon>
    </lineage>
</organism>